<dbReference type="EMBL" id="LABZ01000137">
    <property type="protein sequence ID" value="KMO37211.1"/>
    <property type="molecule type" value="Genomic_DNA"/>
</dbReference>
<evidence type="ECO:0000256" key="1">
    <source>
        <dbReference type="ARBA" id="ARBA00000843"/>
    </source>
</evidence>
<dbReference type="PANTHER" id="PTHR42944">
    <property type="entry name" value="ADENINE DNA GLYCOSYLASE"/>
    <property type="match status" value="1"/>
</dbReference>
<feature type="domain" description="HhH-GPD" evidence="15">
    <location>
        <begin position="48"/>
        <end position="135"/>
    </location>
</feature>
<evidence type="ECO:0000256" key="5">
    <source>
        <dbReference type="ARBA" id="ARBA00012045"/>
    </source>
</evidence>
<dbReference type="GO" id="GO:0006284">
    <property type="term" value="P:base-excision repair"/>
    <property type="evidence" value="ECO:0007669"/>
    <property type="project" value="InterPro"/>
</dbReference>
<dbReference type="InterPro" id="IPR011257">
    <property type="entry name" value="DNA_glycosylase"/>
</dbReference>
<accession>A0A0J6VDR5</accession>
<dbReference type="InterPro" id="IPR044298">
    <property type="entry name" value="MIG/MutY"/>
</dbReference>
<evidence type="ECO:0000256" key="8">
    <source>
        <dbReference type="ARBA" id="ARBA00022723"/>
    </source>
</evidence>
<evidence type="ECO:0000256" key="12">
    <source>
        <dbReference type="ARBA" id="ARBA00023014"/>
    </source>
</evidence>
<dbReference type="Gene3D" id="1.10.1670.10">
    <property type="entry name" value="Helix-hairpin-Helix base-excision DNA repair enzymes (C-terminal)"/>
    <property type="match status" value="1"/>
</dbReference>
<dbReference type="Pfam" id="PF00730">
    <property type="entry name" value="HhH-GPD"/>
    <property type="match status" value="1"/>
</dbReference>
<comment type="cofactor">
    <cofactor evidence="2">
        <name>[4Fe-4S] cluster</name>
        <dbReference type="ChEBI" id="CHEBI:49883"/>
    </cofactor>
</comment>
<dbReference type="GO" id="GO:0032357">
    <property type="term" value="F:oxidized purine DNA binding"/>
    <property type="evidence" value="ECO:0007669"/>
    <property type="project" value="TreeGrafter"/>
</dbReference>
<evidence type="ECO:0000256" key="14">
    <source>
        <dbReference type="ARBA" id="ARBA00023295"/>
    </source>
</evidence>
<keyword evidence="11" id="KW-0408">Iron</keyword>
<evidence type="ECO:0000256" key="2">
    <source>
        <dbReference type="ARBA" id="ARBA00001966"/>
    </source>
</evidence>
<comment type="similarity">
    <text evidence="4">Belongs to the Nth/MutY family.</text>
</comment>
<evidence type="ECO:0000256" key="7">
    <source>
        <dbReference type="ARBA" id="ARBA00022485"/>
    </source>
</evidence>
<protein>
    <recommendedName>
        <fullName evidence="6">Adenine DNA glycosylase</fullName>
        <ecNumber evidence="5">3.2.2.31</ecNumber>
    </recommendedName>
</protein>
<keyword evidence="17" id="KW-1185">Reference proteome</keyword>
<dbReference type="AlphaFoldDB" id="A0A0J6VDR5"/>
<dbReference type="GO" id="GO:0000701">
    <property type="term" value="F:purine-specific mismatch base pair DNA N-glycosylase activity"/>
    <property type="evidence" value="ECO:0007669"/>
    <property type="project" value="UniProtKB-EC"/>
</dbReference>
<comment type="caution">
    <text evidence="16">The sequence shown here is derived from an EMBL/GenBank/DDBJ whole genome shotgun (WGS) entry which is preliminary data.</text>
</comment>
<sequence>MVAPAASHSRPHAADLLVWYDRHRRALPWRALPGVAPDPYRVWLSEIMLQQTTVAAVKPYFARFLERFPTVEALAAAPEEAVMGAWAGLGYYSRARNLHACARAVAEAGAFPDTVEGLRKLPGIGAYTAGAIAAI</sequence>
<dbReference type="PATRIC" id="fig|1187852.3.peg.1313"/>
<keyword evidence="7" id="KW-0004">4Fe-4S</keyword>
<dbReference type="FunFam" id="1.10.340.30:FF:000002">
    <property type="entry name" value="Adenine DNA glycosylase"/>
    <property type="match status" value="1"/>
</dbReference>
<dbReference type="CDD" id="cd00056">
    <property type="entry name" value="ENDO3c"/>
    <property type="match status" value="1"/>
</dbReference>
<evidence type="ECO:0000256" key="4">
    <source>
        <dbReference type="ARBA" id="ARBA00008343"/>
    </source>
</evidence>
<feature type="non-terminal residue" evidence="16">
    <location>
        <position position="135"/>
    </location>
</feature>
<evidence type="ECO:0000256" key="13">
    <source>
        <dbReference type="ARBA" id="ARBA00023204"/>
    </source>
</evidence>
<evidence type="ECO:0000256" key="10">
    <source>
        <dbReference type="ARBA" id="ARBA00022801"/>
    </source>
</evidence>
<keyword evidence="8" id="KW-0479">Metal-binding</keyword>
<dbReference type="PANTHER" id="PTHR42944:SF1">
    <property type="entry name" value="ADENINE DNA GLYCOSYLASE"/>
    <property type="match status" value="1"/>
</dbReference>
<organism evidence="16 17">
    <name type="scientific">Methylobacterium tarhaniae</name>
    <dbReference type="NCBI Taxonomy" id="1187852"/>
    <lineage>
        <taxon>Bacteria</taxon>
        <taxon>Pseudomonadati</taxon>
        <taxon>Pseudomonadota</taxon>
        <taxon>Alphaproteobacteria</taxon>
        <taxon>Hyphomicrobiales</taxon>
        <taxon>Methylobacteriaceae</taxon>
        <taxon>Methylobacterium</taxon>
    </lineage>
</organism>
<dbReference type="InterPro" id="IPR003265">
    <property type="entry name" value="HhH-GPD_domain"/>
</dbReference>
<comment type="function">
    <text evidence="3">Adenine glycosylase active on G-A mispairs. MutY also corrects error-prone DNA synthesis past GO lesions which are due to the oxidatively damaged form of guanine: 7,8-dihydro-8-oxoguanine (8-oxo-dGTP).</text>
</comment>
<evidence type="ECO:0000259" key="15">
    <source>
        <dbReference type="SMART" id="SM00478"/>
    </source>
</evidence>
<dbReference type="GO" id="GO:0046872">
    <property type="term" value="F:metal ion binding"/>
    <property type="evidence" value="ECO:0007669"/>
    <property type="project" value="UniProtKB-KW"/>
</dbReference>
<reference evidence="16 17" key="1">
    <citation type="submission" date="2015-03" db="EMBL/GenBank/DDBJ databases">
        <title>Genome sequencing of Methylobacterium tarhaniae DSM 25844.</title>
        <authorList>
            <person name="Chaudhry V."/>
            <person name="Patil P.B."/>
        </authorList>
    </citation>
    <scope>NUCLEOTIDE SEQUENCE [LARGE SCALE GENOMIC DNA]</scope>
    <source>
        <strain evidence="16 17">DSM 25844</strain>
    </source>
</reference>
<keyword evidence="9" id="KW-0227">DNA damage</keyword>
<gene>
    <name evidence="16" type="ORF">VQ03_19535</name>
</gene>
<keyword evidence="12" id="KW-0411">Iron-sulfur</keyword>
<dbReference type="GO" id="GO:0034039">
    <property type="term" value="F:8-oxo-7,8-dihydroguanine DNA N-glycosylase activity"/>
    <property type="evidence" value="ECO:0007669"/>
    <property type="project" value="TreeGrafter"/>
</dbReference>
<keyword evidence="10" id="KW-0378">Hydrolase</keyword>
<dbReference type="GO" id="GO:0035485">
    <property type="term" value="F:adenine/guanine mispair binding"/>
    <property type="evidence" value="ECO:0007669"/>
    <property type="project" value="TreeGrafter"/>
</dbReference>
<dbReference type="GO" id="GO:0006298">
    <property type="term" value="P:mismatch repair"/>
    <property type="evidence" value="ECO:0007669"/>
    <property type="project" value="TreeGrafter"/>
</dbReference>
<keyword evidence="14" id="KW-0326">Glycosidase</keyword>
<dbReference type="Proteomes" id="UP000036449">
    <property type="component" value="Unassembled WGS sequence"/>
</dbReference>
<dbReference type="GO" id="GO:0051539">
    <property type="term" value="F:4 iron, 4 sulfur cluster binding"/>
    <property type="evidence" value="ECO:0007669"/>
    <property type="project" value="UniProtKB-KW"/>
</dbReference>
<evidence type="ECO:0000256" key="9">
    <source>
        <dbReference type="ARBA" id="ARBA00022763"/>
    </source>
</evidence>
<evidence type="ECO:0000313" key="16">
    <source>
        <dbReference type="EMBL" id="KMO37211.1"/>
    </source>
</evidence>
<name>A0A0J6VDR5_9HYPH</name>
<dbReference type="InterPro" id="IPR023170">
    <property type="entry name" value="HhH_base_excis_C"/>
</dbReference>
<comment type="catalytic activity">
    <reaction evidence="1">
        <text>Hydrolyzes free adenine bases from 7,8-dihydro-8-oxoguanine:adenine mismatched double-stranded DNA, leaving an apurinic site.</text>
        <dbReference type="EC" id="3.2.2.31"/>
    </reaction>
</comment>
<evidence type="ECO:0000313" key="17">
    <source>
        <dbReference type="Proteomes" id="UP000036449"/>
    </source>
</evidence>
<keyword evidence="13" id="KW-0234">DNA repair</keyword>
<dbReference type="SUPFAM" id="SSF48150">
    <property type="entry name" value="DNA-glycosylase"/>
    <property type="match status" value="1"/>
</dbReference>
<evidence type="ECO:0000256" key="6">
    <source>
        <dbReference type="ARBA" id="ARBA00022023"/>
    </source>
</evidence>
<evidence type="ECO:0000256" key="3">
    <source>
        <dbReference type="ARBA" id="ARBA00002933"/>
    </source>
</evidence>
<proteinExistence type="inferred from homology"/>
<dbReference type="EC" id="3.2.2.31" evidence="5"/>
<dbReference type="Gene3D" id="1.10.340.30">
    <property type="entry name" value="Hypothetical protein, domain 2"/>
    <property type="match status" value="1"/>
</dbReference>
<dbReference type="SMART" id="SM00478">
    <property type="entry name" value="ENDO3c"/>
    <property type="match status" value="1"/>
</dbReference>
<evidence type="ECO:0000256" key="11">
    <source>
        <dbReference type="ARBA" id="ARBA00023004"/>
    </source>
</evidence>